<evidence type="ECO:0000313" key="2">
    <source>
        <dbReference type="Proteomes" id="UP000003452"/>
    </source>
</evidence>
<gene>
    <name evidence="1" type="ORF">BACPLE_03606</name>
</gene>
<dbReference type="Proteomes" id="UP000003452">
    <property type="component" value="Unassembled WGS sequence"/>
</dbReference>
<proteinExistence type="predicted"/>
<reference evidence="1 2" key="1">
    <citation type="submission" date="2008-08" db="EMBL/GenBank/DDBJ databases">
        <title>Draft genome sequence of Bacteroides plebeius (DSM 17135).</title>
        <authorList>
            <person name="Sudarsanam P."/>
            <person name="Ley R."/>
            <person name="Guruge J."/>
            <person name="Turnbaugh P.J."/>
            <person name="Mahowald M."/>
            <person name="Liep D."/>
            <person name="Gordon J."/>
        </authorList>
    </citation>
    <scope>NUCLEOTIDE SEQUENCE [LARGE SCALE GENOMIC DNA]</scope>
    <source>
        <strain evidence="2">DSM 17135 / JCM 12973 / M2</strain>
    </source>
</reference>
<dbReference type="AlphaFoldDB" id="B5D3L2"/>
<protein>
    <submittedName>
        <fullName evidence="1">Uncharacterized protein</fullName>
    </submittedName>
</protein>
<evidence type="ECO:0000313" key="1">
    <source>
        <dbReference type="EMBL" id="EDY94162.1"/>
    </source>
</evidence>
<accession>B5D3L2</accession>
<dbReference type="HOGENOM" id="CLU_2614697_0_0_10"/>
<sequence>MQRPGTFASQNGMEISAKFSPLLERGTTTTAHGAFATASVYHTNGIRSTDRIAKIKSLEGFERMGKKQNFRKQRESTS</sequence>
<comment type="caution">
    <text evidence="1">The sequence shown here is derived from an EMBL/GenBank/DDBJ whole genome shotgun (WGS) entry which is preliminary data.</text>
</comment>
<reference evidence="1 2" key="2">
    <citation type="submission" date="2008-08" db="EMBL/GenBank/DDBJ databases">
        <authorList>
            <person name="Fulton L."/>
            <person name="Clifton S."/>
            <person name="Fulton B."/>
            <person name="Xu J."/>
            <person name="Minx P."/>
            <person name="Pepin K.H."/>
            <person name="Johnson M."/>
            <person name="Thiruvilangam P."/>
            <person name="Bhonagiri V."/>
            <person name="Nash W.E."/>
            <person name="Mardis E.R."/>
            <person name="Wilson R.K."/>
        </authorList>
    </citation>
    <scope>NUCLEOTIDE SEQUENCE [LARGE SCALE GENOMIC DNA]</scope>
    <source>
        <strain evidence="2">DSM 17135 / JCM 12973 / M2</strain>
    </source>
</reference>
<organism evidence="1 2">
    <name type="scientific">Phocaeicola plebeius (strain DSM 17135 / JCM 12973 / CCUG 54634 / M2)</name>
    <name type="common">Bacteroides plebeius</name>
    <dbReference type="NCBI Taxonomy" id="484018"/>
    <lineage>
        <taxon>Bacteria</taxon>
        <taxon>Pseudomonadati</taxon>
        <taxon>Bacteroidota</taxon>
        <taxon>Bacteroidia</taxon>
        <taxon>Bacteroidales</taxon>
        <taxon>Bacteroidaceae</taxon>
        <taxon>Phocaeicola</taxon>
    </lineage>
</organism>
<name>B5D3L2_PHOPM</name>
<dbReference type="EMBL" id="ABQC02000024">
    <property type="protein sequence ID" value="EDY94162.1"/>
    <property type="molecule type" value="Genomic_DNA"/>
</dbReference>